<sequence>MFKTVIVEDEIPTLNLMKRVIGQVPHFTITGAFTSSLEALARLPELQPDVAFLDVEMPRMNGLQLAEKINEASKHTKIIFMTEHKHYALDAIKVYAFDYILKPVTPTVIEQVASRLLKRHRPVADAVQKGSLP</sequence>
<dbReference type="PANTHER" id="PTHR44591:SF3">
    <property type="entry name" value="RESPONSE REGULATORY DOMAIN-CONTAINING PROTEIN"/>
    <property type="match status" value="1"/>
</dbReference>
<name>A0ABT2US53_9BACL</name>
<dbReference type="Proteomes" id="UP001652445">
    <property type="component" value="Unassembled WGS sequence"/>
</dbReference>
<accession>A0ABT2US53</accession>
<reference evidence="4 5" key="1">
    <citation type="submission" date="2022-09" db="EMBL/GenBank/DDBJ databases">
        <authorList>
            <person name="Han X.L."/>
            <person name="Wang Q."/>
            <person name="Lu T."/>
        </authorList>
    </citation>
    <scope>NUCLEOTIDE SEQUENCE [LARGE SCALE GENOMIC DNA]</scope>
    <source>
        <strain evidence="4 5">WQ 127069</strain>
    </source>
</reference>
<dbReference type="InterPro" id="IPR050595">
    <property type="entry name" value="Bact_response_regulator"/>
</dbReference>
<dbReference type="InterPro" id="IPR001789">
    <property type="entry name" value="Sig_transdc_resp-reg_receiver"/>
</dbReference>
<feature type="modified residue" description="4-aspartylphosphate" evidence="2">
    <location>
        <position position="54"/>
    </location>
</feature>
<evidence type="ECO:0000256" key="2">
    <source>
        <dbReference type="PROSITE-ProRule" id="PRU00169"/>
    </source>
</evidence>
<protein>
    <submittedName>
        <fullName evidence="4">Response regulator</fullName>
    </submittedName>
</protein>
<gene>
    <name evidence="4" type="ORF">OB236_35655</name>
</gene>
<evidence type="ECO:0000313" key="4">
    <source>
        <dbReference type="EMBL" id="MCU6797474.1"/>
    </source>
</evidence>
<dbReference type="PANTHER" id="PTHR44591">
    <property type="entry name" value="STRESS RESPONSE REGULATOR PROTEIN 1"/>
    <property type="match status" value="1"/>
</dbReference>
<feature type="domain" description="Response regulatory" evidence="3">
    <location>
        <begin position="3"/>
        <end position="117"/>
    </location>
</feature>
<dbReference type="RefSeq" id="WP_262688256.1">
    <property type="nucleotide sequence ID" value="NZ_JAOQIO010000121.1"/>
</dbReference>
<dbReference type="Pfam" id="PF00072">
    <property type="entry name" value="Response_reg"/>
    <property type="match status" value="1"/>
</dbReference>
<dbReference type="EMBL" id="JAOQIO010000121">
    <property type="protein sequence ID" value="MCU6797474.1"/>
    <property type="molecule type" value="Genomic_DNA"/>
</dbReference>
<comment type="caution">
    <text evidence="4">The sequence shown here is derived from an EMBL/GenBank/DDBJ whole genome shotgun (WGS) entry which is preliminary data.</text>
</comment>
<keyword evidence="5" id="KW-1185">Reference proteome</keyword>
<evidence type="ECO:0000259" key="3">
    <source>
        <dbReference type="PROSITE" id="PS50110"/>
    </source>
</evidence>
<proteinExistence type="predicted"/>
<evidence type="ECO:0000256" key="1">
    <source>
        <dbReference type="ARBA" id="ARBA00022553"/>
    </source>
</evidence>
<keyword evidence="1 2" id="KW-0597">Phosphoprotein</keyword>
<dbReference type="CDD" id="cd17536">
    <property type="entry name" value="REC_YesN-like"/>
    <property type="match status" value="1"/>
</dbReference>
<dbReference type="PROSITE" id="PS50110">
    <property type="entry name" value="RESPONSE_REGULATORY"/>
    <property type="match status" value="1"/>
</dbReference>
<dbReference type="Gene3D" id="3.40.50.2300">
    <property type="match status" value="1"/>
</dbReference>
<dbReference type="SUPFAM" id="SSF52172">
    <property type="entry name" value="CheY-like"/>
    <property type="match status" value="1"/>
</dbReference>
<evidence type="ECO:0000313" key="5">
    <source>
        <dbReference type="Proteomes" id="UP001652445"/>
    </source>
</evidence>
<organism evidence="4 5">
    <name type="scientific">Paenibacillus baimaensis</name>
    <dbReference type="NCBI Taxonomy" id="2982185"/>
    <lineage>
        <taxon>Bacteria</taxon>
        <taxon>Bacillati</taxon>
        <taxon>Bacillota</taxon>
        <taxon>Bacilli</taxon>
        <taxon>Bacillales</taxon>
        <taxon>Paenibacillaceae</taxon>
        <taxon>Paenibacillus</taxon>
    </lineage>
</organism>
<dbReference type="SMART" id="SM00448">
    <property type="entry name" value="REC"/>
    <property type="match status" value="1"/>
</dbReference>
<dbReference type="InterPro" id="IPR011006">
    <property type="entry name" value="CheY-like_superfamily"/>
</dbReference>